<keyword evidence="3" id="KW-1185">Reference proteome</keyword>
<reference evidence="4 5" key="1">
    <citation type="submission" date="2025-04" db="UniProtKB">
        <authorList>
            <consortium name="RefSeq"/>
        </authorList>
    </citation>
    <scope>IDENTIFICATION</scope>
</reference>
<sequence length="1700" mass="188146">MPSTFRAVDFSNSKSEEDGLTLNPYQDAANVTLAFIGCPSSHTEISLSFEGSQGSAETSGVCQVLGSNVNARCESDKPGKRASMPTKSPSPRQRTPEQSATLDKKEAGKKGEHSRRSKDVSCVKNASLERGEVLIKAGNDERVSPLIFGNAHKPREKSPRRATSLHKNAPDEMSTNPQRKLSKERSGEIKTISRLRACFKGLKQKTQTGSLVENEINTAKHLEQNARIQRQLRLPKAQGDMDILSKDAIDPSNVLGSAIDFDNLNLDNYPECSENAINATAEPCYPYHGSRSKGYPSIDKMFIDVLKTLIIQSGPDSSPGVTSIYNVPEGQGNFSHEKSCDLKMESEIGKSNNAATVATVTCCLGESCGDRLRNDDLAHECYPTDNQGAVVISGETQLCNENTNCNHSIEGDYEEEALVGYDPLSASNSSEDMFDAYEEFCQDVGSVGCSDAIFRNVEEAGQLQRLCNKVSHFHFQTNAEVNCDVFVDNAVHETFSSPKHFIDVNANVFNTFSGKRYSRNQNNSLNDDGAPDINCKNTDSDDKPTDHCGSKESALGPASRKAQNDEEQSTVANSCFQYELLGNEISFKISPPSSLTPINSSGSESVVDQFLSVPEAFMSLRTRMSDLEDLKSNGDPEEQEREMEYSANRSKNLRSYFHLNSSETTQRFITSYIETARDIIKRAKARSMNPKNIFEKVNNFCGKSKKEIKLIKSWSFSGVASLVGRASGYTFASNRSKIVDLETKWGSLQEDDISIINDDEISQHSGEQSALSSDRTYDNHVEVMQSQGCSKRYVSLTSKYRKQPFQEIDSSSAATNYTTEEHVNIHKKANDKELNEVCTIRSAYLENDRSSEPQRNDWHRKGHTEDSQEAASPSVPVKSQSLLQVSGTVHGESRLSKNVMAMLSQEVTLKRYPSFSDLTDINGEMGPGAQTLFRNNGEMCPGAQSSFRNNGEHQFGISEHMNAAECVKQNNEVAPGANEVLLDKSIDKKSRKAKILEAEALKKTPPNSPYMGSVTGTKVQTIVSLLESCSVLRTDRERLVAAESQNVQLENDADECQASIDKERCAGALSLPSPPLSSPGDSTGDTLDDIKYPSELLEPFIASTSKSASASQRHAMTTVNHISSGKGEVTLERPIDKSMEERLQKPDSKAVTLVRTGTYPGMDTEDLPMNTRCYGQASETKGEEENSLSLSVSDIGTSSVTTSEEEQPPELKIKFEVMRPTKITSKSPKSFTGFKTAAKDHQVCHKTCTLKNGLKRLGKFGSVKASTKDPNGSSNEDATCTKYPRKIKWMTESPSEEESGRLKSSSSSDISEHVVKVSTDKSKVNYLIMPTNEIMGSNFQATTTHGENNTNLEAEDEKNEVALTPRSDSNNNVALPTKKRRLKLHHGFSYSHKLKLQEYVKSEPNVACKTHKKQSHDSDKTQKKTSKKPKVFTQNPRPQHSLTSTAEVDDNFDWFKHKFRLSQSSEISGVSDSEDNSMEKTIIAYQYASESGSPKRVKKLGSKFTHVQSKPYHLIRKEETFTSDPRTTSTLHKMRQSQSFQLHNSAISAQPLRSVGDNNCTQTYKHCKRRGAATPMFFKKTSPKASVSKRARGQVKGEICVVPKVAKSLWEETSALHGREDAQGWSTKQQPVPSRFRANRSDSKAPNANEFVRRSSFHLNRCDMMIRKSTATIRASQKMVERSKKRLADTAAEMKRLECT</sequence>
<feature type="region of interest" description="Disordered" evidence="2">
    <location>
        <begin position="145"/>
        <end position="188"/>
    </location>
</feature>
<feature type="coiled-coil region" evidence="1">
    <location>
        <begin position="1032"/>
        <end position="1059"/>
    </location>
</feature>
<feature type="region of interest" description="Disordered" evidence="2">
    <location>
        <begin position="845"/>
        <end position="880"/>
    </location>
</feature>
<feature type="region of interest" description="Disordered" evidence="2">
    <location>
        <begin position="1290"/>
        <end position="1311"/>
    </location>
</feature>
<protein>
    <submittedName>
        <fullName evidence="4 5">Uncharacterized protein LOC106056215</fullName>
    </submittedName>
</protein>
<gene>
    <name evidence="4 5" type="primary">LOC106056215</name>
</gene>
<feature type="compositionally biased region" description="Basic and acidic residues" evidence="2">
    <location>
        <begin position="846"/>
        <end position="866"/>
    </location>
</feature>
<dbReference type="GeneID" id="106056215"/>
<accession>A0A9U8E1B4</accession>
<dbReference type="RefSeq" id="XP_013068289.2">
    <property type="nucleotide sequence ID" value="XM_013212835.2"/>
</dbReference>
<feature type="compositionally biased region" description="Polar residues" evidence="2">
    <location>
        <begin position="85"/>
        <end position="101"/>
    </location>
</feature>
<dbReference type="OrthoDB" id="6162937at2759"/>
<dbReference type="RefSeq" id="XP_013068287.2">
    <property type="nucleotide sequence ID" value="XM_013212833.2"/>
</dbReference>
<feature type="compositionally biased region" description="Basic and acidic residues" evidence="2">
    <location>
        <begin position="102"/>
        <end position="111"/>
    </location>
</feature>
<evidence type="ECO:0000313" key="3">
    <source>
        <dbReference type="Proteomes" id="UP001165740"/>
    </source>
</evidence>
<keyword evidence="1" id="KW-0175">Coiled coil</keyword>
<evidence type="ECO:0000313" key="4">
    <source>
        <dbReference type="RefSeq" id="XP_013068287.2"/>
    </source>
</evidence>
<feature type="compositionally biased region" description="Polar residues" evidence="2">
    <location>
        <begin position="1187"/>
        <end position="1202"/>
    </location>
</feature>
<evidence type="ECO:0000256" key="1">
    <source>
        <dbReference type="SAM" id="Coils"/>
    </source>
</evidence>
<dbReference type="KEGG" id="bgt:106056215"/>
<evidence type="ECO:0000313" key="5">
    <source>
        <dbReference type="RefSeq" id="XP_013068289.2"/>
    </source>
</evidence>
<feature type="compositionally biased region" description="Basic and acidic residues" evidence="2">
    <location>
        <begin position="538"/>
        <end position="550"/>
    </location>
</feature>
<feature type="region of interest" description="Disordered" evidence="2">
    <location>
        <begin position="520"/>
        <end position="568"/>
    </location>
</feature>
<feature type="region of interest" description="Disordered" evidence="2">
    <location>
        <begin position="1620"/>
        <end position="1649"/>
    </location>
</feature>
<feature type="compositionally biased region" description="Polar residues" evidence="2">
    <location>
        <begin position="1432"/>
        <end position="1445"/>
    </location>
</feature>
<name>A0A9U8E1B4_BIOGL</name>
<dbReference type="Proteomes" id="UP001165740">
    <property type="component" value="Chromosome 12"/>
</dbReference>
<proteinExistence type="predicted"/>
<feature type="region of interest" description="Disordered" evidence="2">
    <location>
        <begin position="71"/>
        <end position="123"/>
    </location>
</feature>
<evidence type="ECO:0000256" key="2">
    <source>
        <dbReference type="SAM" id="MobiDB-lite"/>
    </source>
</evidence>
<feature type="region of interest" description="Disordered" evidence="2">
    <location>
        <begin position="1406"/>
        <end position="1445"/>
    </location>
</feature>
<feature type="compositionally biased region" description="Basic residues" evidence="2">
    <location>
        <begin position="152"/>
        <end position="164"/>
    </location>
</feature>
<feature type="region of interest" description="Disordered" evidence="2">
    <location>
        <begin position="1176"/>
        <end position="1208"/>
    </location>
</feature>
<organism evidence="3 5">
    <name type="scientific">Biomphalaria glabrata</name>
    <name type="common">Bloodfluke planorb</name>
    <name type="synonym">Freshwater snail</name>
    <dbReference type="NCBI Taxonomy" id="6526"/>
    <lineage>
        <taxon>Eukaryota</taxon>
        <taxon>Metazoa</taxon>
        <taxon>Spiralia</taxon>
        <taxon>Lophotrochozoa</taxon>
        <taxon>Mollusca</taxon>
        <taxon>Gastropoda</taxon>
        <taxon>Heterobranchia</taxon>
        <taxon>Euthyneura</taxon>
        <taxon>Panpulmonata</taxon>
        <taxon>Hygrophila</taxon>
        <taxon>Lymnaeoidea</taxon>
        <taxon>Planorbidae</taxon>
        <taxon>Biomphalaria</taxon>
    </lineage>
</organism>